<feature type="transmembrane region" description="Helical" evidence="6">
    <location>
        <begin position="191"/>
        <end position="212"/>
    </location>
</feature>
<dbReference type="GO" id="GO:0016020">
    <property type="term" value="C:membrane"/>
    <property type="evidence" value="ECO:0007669"/>
    <property type="project" value="UniProtKB-SubCell"/>
</dbReference>
<keyword evidence="4 6" id="KW-1133">Transmembrane helix</keyword>
<evidence type="ECO:0000256" key="4">
    <source>
        <dbReference type="ARBA" id="ARBA00022989"/>
    </source>
</evidence>
<dbReference type="EMBL" id="CP064942">
    <property type="protein sequence ID" value="QPH54688.1"/>
    <property type="molecule type" value="Genomic_DNA"/>
</dbReference>
<dbReference type="InterPro" id="IPR012506">
    <property type="entry name" value="TMEM86B-like"/>
</dbReference>
<accession>A0A7S9LT29</accession>
<dbReference type="Proteomes" id="UP000594800">
    <property type="component" value="Chromosome"/>
</dbReference>
<dbReference type="AlphaFoldDB" id="A0A7S9LT29"/>
<dbReference type="KEGG" id="poz:I0K15_02590"/>
<feature type="transmembrane region" description="Helical" evidence="6">
    <location>
        <begin position="108"/>
        <end position="128"/>
    </location>
</feature>
<reference evidence="7 8" key="1">
    <citation type="submission" date="2020-11" db="EMBL/GenBank/DDBJ databases">
        <title>Description of Pontivivens ytuae sp. nov. isolated from deep sea sediment of Mariana Trench.</title>
        <authorList>
            <person name="Wang Z."/>
            <person name="Sun Q.-L."/>
            <person name="Xu X.-D."/>
            <person name="Tang Y.-Z."/>
            <person name="Zhang J."/>
        </authorList>
    </citation>
    <scope>NUCLEOTIDE SEQUENCE [LARGE SCALE GENOMIC DNA]</scope>
    <source>
        <strain evidence="7 8">MT2928</strain>
    </source>
</reference>
<proteinExistence type="inferred from homology"/>
<keyword evidence="5 6" id="KW-0472">Membrane</keyword>
<evidence type="ECO:0000313" key="8">
    <source>
        <dbReference type="Proteomes" id="UP000594800"/>
    </source>
</evidence>
<feature type="transmembrane region" description="Helical" evidence="6">
    <location>
        <begin position="82"/>
        <end position="102"/>
    </location>
</feature>
<protein>
    <recommendedName>
        <fullName evidence="9">YhhN-like protein</fullName>
    </recommendedName>
</protein>
<sequence length="216" mass="23273">MVWMIAYLAWITAALSCAGSLAYVGYYQLRSVSVPRMLAKVTATGGLALTALLLERGWLLVAALGVAALADYVKTFRTEATLMTAISLSSIFNVLLSMWFLTEHWSGLGAPFVAAGALAGIAGGYAILVWPHMGRLRGIVLPYMVTVLVAVLTGLGAGESDPLLTIGVLLYMLSVILLGFELMLFHNEYRFLRVVGPMIWLLYYSGLAFFVLGGGR</sequence>
<keyword evidence="3 6" id="KW-0812">Transmembrane</keyword>
<evidence type="ECO:0000256" key="5">
    <source>
        <dbReference type="ARBA" id="ARBA00023136"/>
    </source>
</evidence>
<evidence type="ECO:0000256" key="1">
    <source>
        <dbReference type="ARBA" id="ARBA00004141"/>
    </source>
</evidence>
<comment type="subcellular location">
    <subcellularLocation>
        <location evidence="1">Membrane</location>
        <topology evidence="1">Multi-pass membrane protein</topology>
    </subcellularLocation>
</comment>
<organism evidence="7 8">
    <name type="scientific">Pontivivens ytuae</name>
    <dbReference type="NCBI Taxonomy" id="2789856"/>
    <lineage>
        <taxon>Bacteria</taxon>
        <taxon>Pseudomonadati</taxon>
        <taxon>Pseudomonadota</taxon>
        <taxon>Alphaproteobacteria</taxon>
        <taxon>Rhodobacterales</taxon>
        <taxon>Paracoccaceae</taxon>
        <taxon>Pontivivens</taxon>
    </lineage>
</organism>
<evidence type="ECO:0000256" key="2">
    <source>
        <dbReference type="ARBA" id="ARBA00007375"/>
    </source>
</evidence>
<evidence type="ECO:0000313" key="7">
    <source>
        <dbReference type="EMBL" id="QPH54688.1"/>
    </source>
</evidence>
<evidence type="ECO:0000256" key="6">
    <source>
        <dbReference type="SAM" id="Phobius"/>
    </source>
</evidence>
<feature type="transmembrane region" description="Helical" evidence="6">
    <location>
        <begin position="140"/>
        <end position="157"/>
    </location>
</feature>
<keyword evidence="8" id="KW-1185">Reference proteome</keyword>
<dbReference type="Pfam" id="PF07947">
    <property type="entry name" value="YhhN"/>
    <property type="match status" value="1"/>
</dbReference>
<gene>
    <name evidence="7" type="ORF">I0K15_02590</name>
</gene>
<evidence type="ECO:0008006" key="9">
    <source>
        <dbReference type="Google" id="ProtNLM"/>
    </source>
</evidence>
<feature type="transmembrane region" description="Helical" evidence="6">
    <location>
        <begin position="46"/>
        <end position="70"/>
    </location>
</feature>
<feature type="transmembrane region" description="Helical" evidence="6">
    <location>
        <begin position="163"/>
        <end position="184"/>
    </location>
</feature>
<comment type="similarity">
    <text evidence="2">Belongs to the TMEM86 family.</text>
</comment>
<evidence type="ECO:0000256" key="3">
    <source>
        <dbReference type="ARBA" id="ARBA00022692"/>
    </source>
</evidence>
<name>A0A7S9LT29_9RHOB</name>